<dbReference type="Pfam" id="PF02386">
    <property type="entry name" value="TrkH"/>
    <property type="match status" value="1"/>
</dbReference>
<comment type="subcellular location">
    <subcellularLocation>
        <location evidence="10">Cell inner membrane</location>
        <topology evidence="10">Multi-pass membrane protein</topology>
    </subcellularLocation>
    <subcellularLocation>
        <location evidence="1">Cell membrane</location>
        <topology evidence="1">Multi-pass membrane protein</topology>
    </subcellularLocation>
</comment>
<feature type="binding site" evidence="11">
    <location>
        <position position="110"/>
    </location>
    <ligand>
        <name>K(+)</name>
        <dbReference type="ChEBI" id="CHEBI:29103"/>
    </ligand>
</feature>
<feature type="transmembrane region" description="Helical" evidence="12">
    <location>
        <begin position="183"/>
        <end position="208"/>
    </location>
</feature>
<feature type="binding site" evidence="11">
    <location>
        <position position="111"/>
    </location>
    <ligand>
        <name>K(+)</name>
        <dbReference type="ChEBI" id="CHEBI:29103"/>
    </ligand>
</feature>
<keyword evidence="3 10" id="KW-1003">Cell membrane</keyword>
<evidence type="ECO:0000256" key="5">
    <source>
        <dbReference type="ARBA" id="ARBA00022692"/>
    </source>
</evidence>
<feature type="transmembrane region" description="Helical" evidence="12">
    <location>
        <begin position="453"/>
        <end position="473"/>
    </location>
</feature>
<dbReference type="STRING" id="1515746.HR45_18045"/>
<evidence type="ECO:0000256" key="4">
    <source>
        <dbReference type="ARBA" id="ARBA00022538"/>
    </source>
</evidence>
<dbReference type="EMBL" id="JPEO01000023">
    <property type="protein sequence ID" value="KFZ36167.1"/>
    <property type="molecule type" value="Genomic_DNA"/>
</dbReference>
<feature type="binding site" evidence="11">
    <location>
        <position position="429"/>
    </location>
    <ligand>
        <name>K(+)</name>
        <dbReference type="ChEBI" id="CHEBI:29103"/>
    </ligand>
</feature>
<proteinExistence type="inferred from homology"/>
<feature type="binding site" evidence="11">
    <location>
        <position position="218"/>
    </location>
    <ligand>
        <name>K(+)</name>
        <dbReference type="ChEBI" id="CHEBI:29103"/>
    </ligand>
</feature>
<dbReference type="GO" id="GO:0046872">
    <property type="term" value="F:metal ion binding"/>
    <property type="evidence" value="ECO:0007669"/>
    <property type="project" value="UniProtKB-KW"/>
</dbReference>
<dbReference type="InterPro" id="IPR004772">
    <property type="entry name" value="TrkH"/>
</dbReference>
<dbReference type="PANTHER" id="PTHR32024">
    <property type="entry name" value="TRK SYSTEM POTASSIUM UPTAKE PROTEIN TRKG-RELATED"/>
    <property type="match status" value="1"/>
</dbReference>
<evidence type="ECO:0000256" key="6">
    <source>
        <dbReference type="ARBA" id="ARBA00022958"/>
    </source>
</evidence>
<feature type="binding site" evidence="11">
    <location>
        <position position="313"/>
    </location>
    <ligand>
        <name>K(+)</name>
        <dbReference type="ChEBI" id="CHEBI:29103"/>
    </ligand>
</feature>
<comment type="caution">
    <text evidence="13">The sequence shown here is derived from an EMBL/GenBank/DDBJ whole genome shotgun (WGS) entry which is preliminary data.</text>
</comment>
<evidence type="ECO:0000256" key="11">
    <source>
        <dbReference type="PIRSR" id="PIRSR006247-1"/>
    </source>
</evidence>
<dbReference type="NCBIfam" id="TIGR00933">
    <property type="entry name" value="2a38"/>
    <property type="match status" value="1"/>
</dbReference>
<comment type="function">
    <text evidence="10">Low-affinity potassium transport system. Interacts with Trk system potassium uptake protein TrkA.</text>
</comment>
<accession>A0A094JA82</accession>
<evidence type="ECO:0000256" key="1">
    <source>
        <dbReference type="ARBA" id="ARBA00004651"/>
    </source>
</evidence>
<sequence length="480" mass="52792">MLNYKPLLFILGLFLSMLTGFMFIPLALALVYGEETVMAFLISAMVCGIVASICVHKGQSKKLHLNIRDMFLLTSLTWFIVSLFAAMPFTLYHGIGYTDAFFETMSGVTTTGSTVLSGLDKMDHSILMWRSLLQWLGGIGFIVMAVAILPFLNVGGMRLFRTESSDWSDKTIPRTQSLAKHLFLVYIGLTIACAIAYHLAGMSWFAAINHSMTTLSTGGYSTSDSSMAAFPVNCHWVGVVFMAAGGLPLLVFAQTIQQRTLKVWQDAQIRGYVLFLALVSFGLAYWLYDTRNIQFIDALRLSSFNVVSVVTTTGYGLTDYGSWGALANIAFLFLMFVGGCSGSTSGGIKIFRFQIAVAIMREQLKQQFHPNGIFRERYNNRPINEEIVRSLVTFMMLFAMVIVLLTLILVLCGLDPLTSLSGSVTAVTNVGPGLGEIIGPAGNFSSLPDVAKWALSIGMLLGRLEILTVAVLFHPSFWRY</sequence>
<evidence type="ECO:0000256" key="7">
    <source>
        <dbReference type="ARBA" id="ARBA00022989"/>
    </source>
</evidence>
<keyword evidence="4 10" id="KW-0633">Potassium transport</keyword>
<keyword evidence="9 10" id="KW-0472">Membrane</keyword>
<dbReference type="GO" id="GO:0015379">
    <property type="term" value="F:potassium:chloride symporter activity"/>
    <property type="evidence" value="ECO:0007669"/>
    <property type="project" value="InterPro"/>
</dbReference>
<feature type="transmembrane region" description="Helical" evidence="12">
    <location>
        <begin position="271"/>
        <end position="288"/>
    </location>
</feature>
<name>A0A094JA82_9GAMM</name>
<feature type="transmembrane region" description="Helical" evidence="12">
    <location>
        <begin position="37"/>
        <end position="55"/>
    </location>
</feature>
<keyword evidence="2 10" id="KW-0813">Transport</keyword>
<feature type="transmembrane region" description="Helical" evidence="12">
    <location>
        <begin position="132"/>
        <end position="152"/>
    </location>
</feature>
<feature type="transmembrane region" description="Helical" evidence="12">
    <location>
        <begin position="325"/>
        <end position="351"/>
    </location>
</feature>
<evidence type="ECO:0000313" key="13">
    <source>
        <dbReference type="EMBL" id="KFZ36167.1"/>
    </source>
</evidence>
<dbReference type="PIRSF" id="PIRSF006247">
    <property type="entry name" value="TrkH"/>
    <property type="match status" value="1"/>
</dbReference>
<dbReference type="OrthoDB" id="9810952at2"/>
<keyword evidence="11" id="KW-0479">Metal-binding</keyword>
<reference evidence="13 14" key="1">
    <citation type="submission" date="2014-06" db="EMBL/GenBank/DDBJ databases">
        <title>Shewanella sp. YQH10.</title>
        <authorList>
            <person name="Liu Y."/>
            <person name="Zeng R."/>
        </authorList>
    </citation>
    <scope>NUCLEOTIDE SEQUENCE [LARGE SCALE GENOMIC DNA]</scope>
    <source>
        <strain evidence="13 14">YQH10</strain>
    </source>
</reference>
<feature type="transmembrane region" description="Helical" evidence="12">
    <location>
        <begin position="7"/>
        <end position="31"/>
    </location>
</feature>
<keyword evidence="6 10" id="KW-0630">Potassium</keyword>
<evidence type="ECO:0000256" key="3">
    <source>
        <dbReference type="ARBA" id="ARBA00022475"/>
    </source>
</evidence>
<evidence type="ECO:0000256" key="2">
    <source>
        <dbReference type="ARBA" id="ARBA00022448"/>
    </source>
</evidence>
<evidence type="ECO:0000256" key="9">
    <source>
        <dbReference type="ARBA" id="ARBA00023136"/>
    </source>
</evidence>
<feature type="binding site" evidence="11">
    <location>
        <position position="430"/>
    </location>
    <ligand>
        <name>K(+)</name>
        <dbReference type="ChEBI" id="CHEBI:29103"/>
    </ligand>
</feature>
<keyword evidence="7 12" id="KW-1133">Transmembrane helix</keyword>
<keyword evidence="10" id="KW-0997">Cell inner membrane</keyword>
<dbReference type="PANTHER" id="PTHR32024:SF3">
    <property type="entry name" value="TRK SYSTEM POTASSIUM UPTAKE PROTEIN"/>
    <property type="match status" value="1"/>
</dbReference>
<dbReference type="RefSeq" id="WP_037445561.1">
    <property type="nucleotide sequence ID" value="NZ_JPEO01000023.1"/>
</dbReference>
<evidence type="ECO:0000256" key="8">
    <source>
        <dbReference type="ARBA" id="ARBA00023065"/>
    </source>
</evidence>
<dbReference type="GO" id="GO:0005886">
    <property type="term" value="C:plasma membrane"/>
    <property type="evidence" value="ECO:0007669"/>
    <property type="project" value="UniProtKB-SubCell"/>
</dbReference>
<feature type="transmembrane region" description="Helical" evidence="12">
    <location>
        <begin position="76"/>
        <end position="95"/>
    </location>
</feature>
<protein>
    <recommendedName>
        <fullName evidence="10">Trk system potassium uptake protein</fullName>
    </recommendedName>
</protein>
<keyword evidence="14" id="KW-1185">Reference proteome</keyword>
<evidence type="ECO:0000313" key="14">
    <source>
        <dbReference type="Proteomes" id="UP000029264"/>
    </source>
</evidence>
<organism evidence="13 14">
    <name type="scientific">Shewanella mangrovi</name>
    <dbReference type="NCBI Taxonomy" id="1515746"/>
    <lineage>
        <taxon>Bacteria</taxon>
        <taxon>Pseudomonadati</taxon>
        <taxon>Pseudomonadota</taxon>
        <taxon>Gammaproteobacteria</taxon>
        <taxon>Alteromonadales</taxon>
        <taxon>Shewanellaceae</taxon>
        <taxon>Shewanella</taxon>
    </lineage>
</organism>
<keyword evidence="5 12" id="KW-0812">Transmembrane</keyword>
<evidence type="ECO:0000256" key="12">
    <source>
        <dbReference type="SAM" id="Phobius"/>
    </source>
</evidence>
<gene>
    <name evidence="13" type="ORF">HR45_18045</name>
</gene>
<comment type="similarity">
    <text evidence="10">Belongs to the TrkH potassium transport family.</text>
</comment>
<feature type="binding site" evidence="11">
    <location>
        <position position="312"/>
    </location>
    <ligand>
        <name>K(+)</name>
        <dbReference type="ChEBI" id="CHEBI:29103"/>
    </ligand>
</feature>
<dbReference type="InterPro" id="IPR003445">
    <property type="entry name" value="Cat_transpt"/>
</dbReference>
<dbReference type="Proteomes" id="UP000029264">
    <property type="component" value="Unassembled WGS sequence"/>
</dbReference>
<feature type="transmembrane region" description="Helical" evidence="12">
    <location>
        <begin position="228"/>
        <end position="251"/>
    </location>
</feature>
<dbReference type="AlphaFoldDB" id="A0A094JA82"/>
<evidence type="ECO:0000256" key="10">
    <source>
        <dbReference type="PIRNR" id="PIRNR006247"/>
    </source>
</evidence>
<keyword evidence="8 10" id="KW-0406">Ion transport</keyword>
<feature type="transmembrane region" description="Helical" evidence="12">
    <location>
        <begin position="387"/>
        <end position="411"/>
    </location>
</feature>
<dbReference type="eggNOG" id="COG0168">
    <property type="taxonomic scope" value="Bacteria"/>
</dbReference>